<feature type="signal peptide" evidence="1">
    <location>
        <begin position="1"/>
        <end position="18"/>
    </location>
</feature>
<keyword evidence="1" id="KW-0732">Signal</keyword>
<dbReference type="EMBL" id="BBMR01000001">
    <property type="protein sequence ID" value="GAL17452.1"/>
    <property type="molecule type" value="Genomic_DNA"/>
</dbReference>
<reference evidence="2 3" key="1">
    <citation type="submission" date="2014-09" db="EMBL/GenBank/DDBJ databases">
        <title>Vibrio maritimus JCM 19235. (C45) whole genome shotgun sequence.</title>
        <authorList>
            <person name="Sawabe T."/>
            <person name="Meirelles P."/>
            <person name="Nakanishi M."/>
            <person name="Sayaka M."/>
            <person name="Hattori M."/>
            <person name="Ohkuma M."/>
        </authorList>
    </citation>
    <scope>NUCLEOTIDE SEQUENCE [LARGE SCALE GENOMIC DNA]</scope>
    <source>
        <strain evidence="3">JCM19235</strain>
    </source>
</reference>
<name>A0A090SD56_9VIBR</name>
<organism evidence="2 3">
    <name type="scientific">Vibrio maritimus</name>
    <dbReference type="NCBI Taxonomy" id="990268"/>
    <lineage>
        <taxon>Bacteria</taxon>
        <taxon>Pseudomonadati</taxon>
        <taxon>Pseudomonadota</taxon>
        <taxon>Gammaproteobacteria</taxon>
        <taxon>Vibrionales</taxon>
        <taxon>Vibrionaceae</taxon>
        <taxon>Vibrio</taxon>
    </lineage>
</organism>
<dbReference type="Gene3D" id="3.40.50.1980">
    <property type="entry name" value="Nitrogenase molybdenum iron protein domain"/>
    <property type="match status" value="1"/>
</dbReference>
<sequence length="211" mass="23208">MFKHLILIASVVGFSANASNSSVDILTSLPATQMIVGQLVKDTELSAQNIAPARYGFERLPNWYDSQGSEKIEAVSKHAKVVVSMTSIWEEDPLFVHARAHNISIINVDAGQALTPNGLSVATLNSNKGISPFVWLSTANLMRMTEIIGDDLKRIWPEHDVKLSENQGNLLTELKQLNASQQKQLFEANVDSVIILDKASKTSLVRMTSTY</sequence>
<dbReference type="STRING" id="990268.JCM19235_6001"/>
<evidence type="ECO:0000313" key="2">
    <source>
        <dbReference type="EMBL" id="GAL17452.1"/>
    </source>
</evidence>
<keyword evidence="3" id="KW-1185">Reference proteome</keyword>
<dbReference type="AlphaFoldDB" id="A0A090SD56"/>
<dbReference type="Proteomes" id="UP000029228">
    <property type="component" value="Unassembled WGS sequence"/>
</dbReference>
<gene>
    <name evidence="2" type="ORF">JCM19235_6001</name>
</gene>
<protein>
    <submittedName>
        <fullName evidence="2">ABC-type metal ion transport system periplasmic component/surface adhesin</fullName>
    </submittedName>
</protein>
<dbReference type="SUPFAM" id="SSF53807">
    <property type="entry name" value="Helical backbone' metal receptor"/>
    <property type="match status" value="1"/>
</dbReference>
<dbReference type="InterPro" id="IPR006127">
    <property type="entry name" value="ZnuA-like"/>
</dbReference>
<evidence type="ECO:0000256" key="1">
    <source>
        <dbReference type="SAM" id="SignalP"/>
    </source>
</evidence>
<dbReference type="Pfam" id="PF01297">
    <property type="entry name" value="ZnuA"/>
    <property type="match status" value="1"/>
</dbReference>
<accession>A0A090SD56</accession>
<feature type="chain" id="PRO_5001864429" evidence="1">
    <location>
        <begin position="19"/>
        <end position="211"/>
    </location>
</feature>
<proteinExistence type="predicted"/>
<comment type="caution">
    <text evidence="2">The sequence shown here is derived from an EMBL/GenBank/DDBJ whole genome shotgun (WGS) entry which is preliminary data.</text>
</comment>
<evidence type="ECO:0000313" key="3">
    <source>
        <dbReference type="Proteomes" id="UP000029228"/>
    </source>
</evidence>